<feature type="region of interest" description="Disordered" evidence="1">
    <location>
        <begin position="75"/>
        <end position="95"/>
    </location>
</feature>
<evidence type="ECO:0000313" key="4">
    <source>
        <dbReference type="EMBL" id="KST63193.1"/>
    </source>
</evidence>
<dbReference type="Pfam" id="PF00144">
    <property type="entry name" value="Beta-lactamase"/>
    <property type="match status" value="1"/>
</dbReference>
<sequence length="470" mass="52373">MNLLWKISVRATLASMLMVSIAGTVQVIPIALSMENINIKVNGKISNSIFNLSKKRFVALIDNENEGEQTWKNWKQKKQELKERRQGRKKGRKRKRISAELAQKLQVTLDQVVEDNQLPGATVGIVTPQGMWFGASGVSNLETKEPMRVNDIFGVGSVTKIFTAVTVLKLVEEGILSLDDTLEKWLPEVASKITDGKTITIRQLLNGTAGVYNYPDDEKFLADYIAETQKQFATGEVKRWRPEELLEYVYGKPRFQGGGCIGGKWCYTNTSSVLAGMIVEKATGSSFARVLRDKVLNPLRLKHTFFSGDEDIVGRQARGYQDLFKADGSFGQDGIPDDLTEANFSAYWANGALFSNAKDLTRFMLALSGDKLLEPESLNQMLTFIDISQFGLGTESREFPWGKAWGKGGDHPGYQAYALHFPDSGITIVTLVNRQYEIENPEKQFTALTPAVYTAILNTLQAEIQENSSQ</sequence>
<keyword evidence="5" id="KW-1185">Reference proteome</keyword>
<dbReference type="OrthoDB" id="503788at2"/>
<evidence type="ECO:0000313" key="5">
    <source>
        <dbReference type="Proteomes" id="UP000053372"/>
    </source>
</evidence>
<proteinExistence type="predicted"/>
<dbReference type="Gene3D" id="3.40.710.10">
    <property type="entry name" value="DD-peptidase/beta-lactamase superfamily"/>
    <property type="match status" value="1"/>
</dbReference>
<dbReference type="InterPro" id="IPR012338">
    <property type="entry name" value="Beta-lactam/transpept-like"/>
</dbReference>
<feature type="compositionally biased region" description="Basic residues" evidence="1">
    <location>
        <begin position="85"/>
        <end position="95"/>
    </location>
</feature>
<evidence type="ECO:0000313" key="3">
    <source>
        <dbReference type="EMBL" id="KST63162.1"/>
    </source>
</evidence>
<reference evidence="4 5" key="1">
    <citation type="journal article" date="2015" name="Genome Announc.">
        <title>Draft Genome of the Euendolithic (true boring) Cyanobacterium Mastigocoleus testarum strain BC008.</title>
        <authorList>
            <person name="Guida B.S."/>
            <person name="Garcia-Pichel F."/>
        </authorList>
    </citation>
    <scope>NUCLEOTIDE SEQUENCE [LARGE SCALE GENOMIC DNA]</scope>
    <source>
        <strain evidence="4 5">BC008</strain>
    </source>
</reference>
<dbReference type="InterPro" id="IPR001466">
    <property type="entry name" value="Beta-lactam-related"/>
</dbReference>
<evidence type="ECO:0000259" key="2">
    <source>
        <dbReference type="Pfam" id="PF00144"/>
    </source>
</evidence>
<accession>A0A0V7ZFA2</accession>
<dbReference type="PANTHER" id="PTHR46825:SF7">
    <property type="entry name" value="D-ALANYL-D-ALANINE CARBOXYPEPTIDASE"/>
    <property type="match status" value="1"/>
</dbReference>
<dbReference type="AlphaFoldDB" id="A0A0V7ZFA2"/>
<dbReference type="PANTHER" id="PTHR46825">
    <property type="entry name" value="D-ALANYL-D-ALANINE-CARBOXYPEPTIDASE/ENDOPEPTIDASE AMPH"/>
    <property type="match status" value="1"/>
</dbReference>
<organism evidence="4 5">
    <name type="scientific">Mastigocoleus testarum BC008</name>
    <dbReference type="NCBI Taxonomy" id="371196"/>
    <lineage>
        <taxon>Bacteria</taxon>
        <taxon>Bacillati</taxon>
        <taxon>Cyanobacteriota</taxon>
        <taxon>Cyanophyceae</taxon>
        <taxon>Nostocales</taxon>
        <taxon>Hapalosiphonaceae</taxon>
        <taxon>Mastigocoleus</taxon>
    </lineage>
</organism>
<dbReference type="RefSeq" id="WP_058184506.1">
    <property type="nucleotide sequence ID" value="NZ_LMTZ01000141.1"/>
</dbReference>
<protein>
    <recommendedName>
        <fullName evidence="2">Beta-lactamase-related domain-containing protein</fullName>
    </recommendedName>
</protein>
<dbReference type="EMBL" id="LMTZ01000141">
    <property type="protein sequence ID" value="KST63193.1"/>
    <property type="molecule type" value="Genomic_DNA"/>
</dbReference>
<dbReference type="InterPro" id="IPR050491">
    <property type="entry name" value="AmpC-like"/>
</dbReference>
<gene>
    <name evidence="3" type="ORF">BC008_12725</name>
    <name evidence="4" type="ORF">BC008_12870</name>
</gene>
<comment type="caution">
    <text evidence="4">The sequence shown here is derived from an EMBL/GenBank/DDBJ whole genome shotgun (WGS) entry which is preliminary data.</text>
</comment>
<dbReference type="EMBL" id="LMTZ01000142">
    <property type="protein sequence ID" value="KST63162.1"/>
    <property type="molecule type" value="Genomic_DNA"/>
</dbReference>
<feature type="domain" description="Beta-lactamase-related" evidence="2">
    <location>
        <begin position="109"/>
        <end position="446"/>
    </location>
</feature>
<name>A0A0V7ZFA2_9CYAN</name>
<evidence type="ECO:0000256" key="1">
    <source>
        <dbReference type="SAM" id="MobiDB-lite"/>
    </source>
</evidence>
<dbReference type="SUPFAM" id="SSF56601">
    <property type="entry name" value="beta-lactamase/transpeptidase-like"/>
    <property type="match status" value="1"/>
</dbReference>
<dbReference type="Proteomes" id="UP000053372">
    <property type="component" value="Unassembled WGS sequence"/>
</dbReference>